<dbReference type="Proteomes" id="UP001152747">
    <property type="component" value="Unassembled WGS sequence"/>
</dbReference>
<evidence type="ECO:0000313" key="2">
    <source>
        <dbReference type="Proteomes" id="UP001152747"/>
    </source>
</evidence>
<proteinExistence type="predicted"/>
<organism evidence="1 2">
    <name type="scientific">Caenorhabditis angaria</name>
    <dbReference type="NCBI Taxonomy" id="860376"/>
    <lineage>
        <taxon>Eukaryota</taxon>
        <taxon>Metazoa</taxon>
        <taxon>Ecdysozoa</taxon>
        <taxon>Nematoda</taxon>
        <taxon>Chromadorea</taxon>
        <taxon>Rhabditida</taxon>
        <taxon>Rhabditina</taxon>
        <taxon>Rhabditomorpha</taxon>
        <taxon>Rhabditoidea</taxon>
        <taxon>Rhabditidae</taxon>
        <taxon>Peloderinae</taxon>
        <taxon>Caenorhabditis</taxon>
    </lineage>
</organism>
<dbReference type="EMBL" id="CANHGI010000005">
    <property type="protein sequence ID" value="CAI5453295.1"/>
    <property type="molecule type" value="Genomic_DNA"/>
</dbReference>
<accession>A0A9P1N6S8</accession>
<evidence type="ECO:0000313" key="1">
    <source>
        <dbReference type="EMBL" id="CAI5453295.1"/>
    </source>
</evidence>
<keyword evidence="2" id="KW-1185">Reference proteome</keyword>
<dbReference type="AlphaFoldDB" id="A0A9P1N6S8"/>
<reference evidence="1" key="1">
    <citation type="submission" date="2022-11" db="EMBL/GenBank/DDBJ databases">
        <authorList>
            <person name="Kikuchi T."/>
        </authorList>
    </citation>
    <scope>NUCLEOTIDE SEQUENCE</scope>
    <source>
        <strain evidence="1">PS1010</strain>
    </source>
</reference>
<sequence length="166" mass="18677">MEEDSSQAIDAPTTTSNVSGQFSFIKLLTDSDSECVSKPVQDDHSLEASDRLELAAEKSVAVEKLENNASKAYFLGIYSTEVNARISTRTVKISFVPRLISIELMTSTETSRHCLRQHVRLLSIILPRTADSLEVGILEVTFYQSLFPRNFSLTRNEFEYKSFTMP</sequence>
<protein>
    <submittedName>
        <fullName evidence="1">Uncharacterized protein</fullName>
    </submittedName>
</protein>
<name>A0A9P1N6S8_9PELO</name>
<comment type="caution">
    <text evidence="1">The sequence shown here is derived from an EMBL/GenBank/DDBJ whole genome shotgun (WGS) entry which is preliminary data.</text>
</comment>
<gene>
    <name evidence="1" type="ORF">CAMP_LOCUS15932</name>
</gene>